<evidence type="ECO:0000256" key="5">
    <source>
        <dbReference type="ARBA" id="ARBA00023235"/>
    </source>
</evidence>
<feature type="domain" description="PpiC" evidence="8">
    <location>
        <begin position="159"/>
        <end position="251"/>
    </location>
</feature>
<accession>A0A1I4E9B8</accession>
<comment type="catalytic activity">
    <reaction evidence="1">
        <text>[protein]-peptidylproline (omega=180) = [protein]-peptidylproline (omega=0)</text>
        <dbReference type="Rhea" id="RHEA:16237"/>
        <dbReference type="Rhea" id="RHEA-COMP:10747"/>
        <dbReference type="Rhea" id="RHEA-COMP:10748"/>
        <dbReference type="ChEBI" id="CHEBI:83833"/>
        <dbReference type="ChEBI" id="CHEBI:83834"/>
        <dbReference type="EC" id="5.2.1.8"/>
    </reaction>
</comment>
<dbReference type="Pfam" id="PF13145">
    <property type="entry name" value="Rotamase_2"/>
    <property type="match status" value="1"/>
</dbReference>
<evidence type="ECO:0000256" key="4">
    <source>
        <dbReference type="ARBA" id="ARBA00023110"/>
    </source>
</evidence>
<dbReference type="PROSITE" id="PS50198">
    <property type="entry name" value="PPIC_PPIASE_2"/>
    <property type="match status" value="1"/>
</dbReference>
<dbReference type="InterPro" id="IPR000297">
    <property type="entry name" value="PPIase_PpiC"/>
</dbReference>
<keyword evidence="10" id="KW-1185">Reference proteome</keyword>
<dbReference type="InterPro" id="IPR046357">
    <property type="entry name" value="PPIase_dom_sf"/>
</dbReference>
<evidence type="ECO:0000256" key="1">
    <source>
        <dbReference type="ARBA" id="ARBA00000971"/>
    </source>
</evidence>
<dbReference type="Proteomes" id="UP000198915">
    <property type="component" value="Unassembled WGS sequence"/>
</dbReference>
<dbReference type="InterPro" id="IPR050245">
    <property type="entry name" value="PrsA_foldase"/>
</dbReference>
<evidence type="ECO:0000256" key="7">
    <source>
        <dbReference type="SAM" id="Phobius"/>
    </source>
</evidence>
<organism evidence="9 10">
    <name type="scientific">Brevibacillus centrosporus</name>
    <dbReference type="NCBI Taxonomy" id="54910"/>
    <lineage>
        <taxon>Bacteria</taxon>
        <taxon>Bacillati</taxon>
        <taxon>Bacillota</taxon>
        <taxon>Bacilli</taxon>
        <taxon>Bacillales</taxon>
        <taxon>Paenibacillaceae</taxon>
        <taxon>Brevibacillus</taxon>
    </lineage>
</organism>
<evidence type="ECO:0000256" key="6">
    <source>
        <dbReference type="PROSITE-ProRule" id="PRU00278"/>
    </source>
</evidence>
<dbReference type="Pfam" id="PF13624">
    <property type="entry name" value="SurA_N_3"/>
    <property type="match status" value="1"/>
</dbReference>
<gene>
    <name evidence="9" type="ORF">SAMN05518846_12916</name>
</gene>
<dbReference type="Gene3D" id="3.10.50.40">
    <property type="match status" value="1"/>
</dbReference>
<proteinExistence type="predicted"/>
<dbReference type="SUPFAM" id="SSF109998">
    <property type="entry name" value="Triger factor/SurA peptide-binding domain-like"/>
    <property type="match status" value="1"/>
</dbReference>
<dbReference type="EC" id="5.2.1.8" evidence="2"/>
<dbReference type="Gene3D" id="1.10.4030.10">
    <property type="entry name" value="Porin chaperone SurA, peptide-binding domain"/>
    <property type="match status" value="1"/>
</dbReference>
<dbReference type="RefSeq" id="WP_092277369.1">
    <property type="nucleotide sequence ID" value="NZ_FORT01000029.1"/>
</dbReference>
<evidence type="ECO:0000313" key="10">
    <source>
        <dbReference type="Proteomes" id="UP000198915"/>
    </source>
</evidence>
<sequence length="300" mass="33671">MTNTKGLWAFIGALVVLLLVVTWSWYQTSTKLQPAAVVGGSTISEADYISALKQKFGDQVLQDMVNREVVFQAAKQQGVTVDQAELDQEMAQIRESYGSSSDSEFEQALIKQAGTTVEALRREITYQLLLQALATKDIVISDEELLTFYNNHPERYARPMQMRLWQIVVATQQEAEQVAAELKQGANFQALAKERSIDSLTSGNGGDMGWLSLGDSRLPDEAQDVVADLETKKISAPMKVKENYVIYQMADRRKAEQQSFEQVKEAIRKELAFAQVESLDEVLDRLRQSVGVEISEQMQH</sequence>
<evidence type="ECO:0000313" key="9">
    <source>
        <dbReference type="EMBL" id="SFL00956.1"/>
    </source>
</evidence>
<reference evidence="10" key="1">
    <citation type="submission" date="2016-10" db="EMBL/GenBank/DDBJ databases">
        <authorList>
            <person name="Varghese N."/>
            <person name="Submissions S."/>
        </authorList>
    </citation>
    <scope>NUCLEOTIDE SEQUENCE [LARGE SCALE GENOMIC DNA]</scope>
    <source>
        <strain evidence="10">OK042</strain>
    </source>
</reference>
<dbReference type="SUPFAM" id="SSF54534">
    <property type="entry name" value="FKBP-like"/>
    <property type="match status" value="1"/>
</dbReference>
<evidence type="ECO:0000256" key="2">
    <source>
        <dbReference type="ARBA" id="ARBA00013194"/>
    </source>
</evidence>
<keyword evidence="7" id="KW-1133">Transmembrane helix</keyword>
<keyword evidence="3" id="KW-0732">Signal</keyword>
<evidence type="ECO:0000259" key="8">
    <source>
        <dbReference type="PROSITE" id="PS50198"/>
    </source>
</evidence>
<dbReference type="PANTHER" id="PTHR47245">
    <property type="entry name" value="PEPTIDYLPROLYL ISOMERASE"/>
    <property type="match status" value="1"/>
</dbReference>
<keyword evidence="5 6" id="KW-0413">Isomerase</keyword>
<dbReference type="InterPro" id="IPR027304">
    <property type="entry name" value="Trigger_fact/SurA_dom_sf"/>
</dbReference>
<keyword evidence="7" id="KW-0812">Transmembrane</keyword>
<protein>
    <recommendedName>
        <fullName evidence="2">peptidylprolyl isomerase</fullName>
        <ecNumber evidence="2">5.2.1.8</ecNumber>
    </recommendedName>
</protein>
<feature type="transmembrane region" description="Helical" evidence="7">
    <location>
        <begin position="7"/>
        <end position="26"/>
    </location>
</feature>
<dbReference type="STRING" id="1884381.SAMN05518846_12916"/>
<keyword evidence="7" id="KW-0472">Membrane</keyword>
<keyword evidence="4 6" id="KW-0697">Rotamase</keyword>
<dbReference type="PANTHER" id="PTHR47245:SF1">
    <property type="entry name" value="FOLDASE PROTEIN PRSA"/>
    <property type="match status" value="1"/>
</dbReference>
<dbReference type="EMBL" id="FORT01000029">
    <property type="protein sequence ID" value="SFL00956.1"/>
    <property type="molecule type" value="Genomic_DNA"/>
</dbReference>
<dbReference type="AlphaFoldDB" id="A0A1I4E9B8"/>
<evidence type="ECO:0000256" key="3">
    <source>
        <dbReference type="ARBA" id="ARBA00022729"/>
    </source>
</evidence>
<dbReference type="GO" id="GO:0003755">
    <property type="term" value="F:peptidyl-prolyl cis-trans isomerase activity"/>
    <property type="evidence" value="ECO:0007669"/>
    <property type="project" value="UniProtKB-KW"/>
</dbReference>
<name>A0A1I4E9B8_9BACL</name>